<sequence length="198" mass="23236">MRLFSFSLKDGKLIHDPKGNIVAFVDGELVKIMYKNGEEIDTNKVSFLLSNDDAKLIEKINKIEKINILPALVYPEEERRLRLLQILGTSFEDFIYERLKGKYNIVKHPNIFKSLSKLTNSRNFNIPDFLVNNKVIIEAKVGEYNYHQIETYSRYFKYGIVAIPFSGNCRVPKFWQCVNNCVLDIERLTKRIDFYLNK</sequence>
<reference evidence="1 2" key="1">
    <citation type="submission" date="2018-05" db="EMBL/GenBank/DDBJ databases">
        <title>Complete Genome Sequences of Extremely Thermoacidophilic, Metal-Mobilizing Type-Strain Members of the Archaeal Family Sulfolobaceae: Acidianus brierleyi DSM-1651T, Acidianus sulfidivorans DSM-18786T, Metallosphaera hakonensis DSM-7519T, and Metallosphaera prunae DSM-10039T.</title>
        <authorList>
            <person name="Counts J.A."/>
            <person name="Kelly R.M."/>
        </authorList>
    </citation>
    <scope>NUCLEOTIDE SEQUENCE [LARGE SCALE GENOMIC DNA]</scope>
    <source>
        <strain evidence="1 2">DSM 1651</strain>
    </source>
</reference>
<organism evidence="1 2">
    <name type="scientific">Acidianus brierleyi</name>
    <dbReference type="NCBI Taxonomy" id="41673"/>
    <lineage>
        <taxon>Archaea</taxon>
        <taxon>Thermoproteota</taxon>
        <taxon>Thermoprotei</taxon>
        <taxon>Sulfolobales</taxon>
        <taxon>Sulfolobaceae</taxon>
        <taxon>Acidianus</taxon>
    </lineage>
</organism>
<protein>
    <submittedName>
        <fullName evidence="1">Uncharacterized protein</fullName>
    </submittedName>
</protein>
<dbReference type="OrthoDB" id="35579at2157"/>
<dbReference type="KEGG" id="abri:DFR85_01915"/>
<dbReference type="Proteomes" id="UP000248044">
    <property type="component" value="Chromosome"/>
</dbReference>
<keyword evidence="2" id="KW-1185">Reference proteome</keyword>
<dbReference type="AlphaFoldDB" id="A0A2U9IC04"/>
<accession>A0A2U9IC04</accession>
<proteinExistence type="predicted"/>
<dbReference type="EMBL" id="CP029289">
    <property type="protein sequence ID" value="AWR93551.1"/>
    <property type="molecule type" value="Genomic_DNA"/>
</dbReference>
<evidence type="ECO:0000313" key="1">
    <source>
        <dbReference type="EMBL" id="AWR93551.1"/>
    </source>
</evidence>
<dbReference type="GeneID" id="36830873"/>
<name>A0A2U9IC04_9CREN</name>
<gene>
    <name evidence="1" type="ORF">DFR85_01915</name>
</gene>
<dbReference type="RefSeq" id="WP_110269435.1">
    <property type="nucleotide sequence ID" value="NZ_CP029289.2"/>
</dbReference>
<evidence type="ECO:0000313" key="2">
    <source>
        <dbReference type="Proteomes" id="UP000248044"/>
    </source>
</evidence>